<feature type="transmembrane region" description="Helical" evidence="1">
    <location>
        <begin position="470"/>
        <end position="490"/>
    </location>
</feature>
<organism evidence="3 4">
    <name type="scientific">Molorchus minor</name>
    <dbReference type="NCBI Taxonomy" id="1323400"/>
    <lineage>
        <taxon>Eukaryota</taxon>
        <taxon>Metazoa</taxon>
        <taxon>Ecdysozoa</taxon>
        <taxon>Arthropoda</taxon>
        <taxon>Hexapoda</taxon>
        <taxon>Insecta</taxon>
        <taxon>Pterygota</taxon>
        <taxon>Neoptera</taxon>
        <taxon>Endopterygota</taxon>
        <taxon>Coleoptera</taxon>
        <taxon>Polyphaga</taxon>
        <taxon>Cucujiformia</taxon>
        <taxon>Chrysomeloidea</taxon>
        <taxon>Cerambycidae</taxon>
        <taxon>Lamiinae</taxon>
        <taxon>Monochamini</taxon>
        <taxon>Molorchus</taxon>
    </lineage>
</organism>
<accession>A0ABQ9K6I2</accession>
<protein>
    <recommendedName>
        <fullName evidence="2">Nose resistant-to-fluoxetine protein N-terminal domain-containing protein</fullName>
    </recommendedName>
</protein>
<reference evidence="3" key="1">
    <citation type="journal article" date="2023" name="Insect Mol. Biol.">
        <title>Genome sequencing provides insights into the evolution of gene families encoding plant cell wall-degrading enzymes in longhorned beetles.</title>
        <authorList>
            <person name="Shin N.R."/>
            <person name="Okamura Y."/>
            <person name="Kirsch R."/>
            <person name="Pauchet Y."/>
        </authorList>
    </citation>
    <scope>NUCLEOTIDE SEQUENCE</scope>
    <source>
        <strain evidence="3">MMC_N1</strain>
    </source>
</reference>
<evidence type="ECO:0000259" key="2">
    <source>
        <dbReference type="SMART" id="SM00703"/>
    </source>
</evidence>
<dbReference type="PANTHER" id="PTHR11161:SF71">
    <property type="entry name" value="NOSE RESISTANT-TO-FLUOXETINE PROTEIN N-TERMINAL DOMAIN-CONTAINING PROTEIN"/>
    <property type="match status" value="1"/>
</dbReference>
<feature type="transmembrane region" description="Helical" evidence="1">
    <location>
        <begin position="543"/>
        <end position="563"/>
    </location>
</feature>
<dbReference type="Proteomes" id="UP001162164">
    <property type="component" value="Unassembled WGS sequence"/>
</dbReference>
<evidence type="ECO:0000313" key="3">
    <source>
        <dbReference type="EMBL" id="KAJ8986025.1"/>
    </source>
</evidence>
<feature type="non-terminal residue" evidence="3">
    <location>
        <position position="1"/>
    </location>
</feature>
<feature type="transmembrane region" description="Helical" evidence="1">
    <location>
        <begin position="255"/>
        <end position="276"/>
    </location>
</feature>
<dbReference type="InterPro" id="IPR002656">
    <property type="entry name" value="Acyl_transf_3_dom"/>
</dbReference>
<dbReference type="InterPro" id="IPR052728">
    <property type="entry name" value="O2_lipid_transport_reg"/>
</dbReference>
<dbReference type="EMBL" id="JAPWTJ010000004">
    <property type="protein sequence ID" value="KAJ8986025.1"/>
    <property type="molecule type" value="Genomic_DNA"/>
</dbReference>
<keyword evidence="1" id="KW-0472">Membrane</keyword>
<comment type="caution">
    <text evidence="3">The sequence shown here is derived from an EMBL/GenBank/DDBJ whole genome shotgun (WGS) entry which is preliminary data.</text>
</comment>
<keyword evidence="4" id="KW-1185">Reference proteome</keyword>
<keyword evidence="1" id="KW-1133">Transmembrane helix</keyword>
<dbReference type="SMART" id="SM00703">
    <property type="entry name" value="NRF"/>
    <property type="match status" value="1"/>
</dbReference>
<proteinExistence type="predicted"/>
<evidence type="ECO:0000313" key="4">
    <source>
        <dbReference type="Proteomes" id="UP001162164"/>
    </source>
</evidence>
<keyword evidence="1" id="KW-0812">Transmembrane</keyword>
<feature type="transmembrane region" description="Helical" evidence="1">
    <location>
        <begin position="406"/>
        <end position="425"/>
    </location>
</feature>
<feature type="transmembrane region" description="Helical" evidence="1">
    <location>
        <begin position="596"/>
        <end position="617"/>
    </location>
</feature>
<feature type="transmembrane region" description="Helical" evidence="1">
    <location>
        <begin position="728"/>
        <end position="749"/>
    </location>
</feature>
<dbReference type="Pfam" id="PF01757">
    <property type="entry name" value="Acyl_transf_3"/>
    <property type="match status" value="1"/>
</dbReference>
<evidence type="ECO:0000256" key="1">
    <source>
        <dbReference type="SAM" id="Phobius"/>
    </source>
</evidence>
<gene>
    <name evidence="3" type="ORF">NQ317_013910</name>
</gene>
<sequence length="755" mass="87860">SPLPLEMSGKIKSRWLFVLACYVVFTSKKSNAFVLDNLLGDDRSVEDVLELFIPTIRTSSQKCLNHSRYYLKELKNYTLWATQNVFNVENSGFLNNRYKLVLVFDATTKFPNGFLYGAAYDFGNFDECLELRIPYDNEEFSGKYCMAKFVFDSNKKESISKTLYDYEFSDYTKYYNISMWKMIYDYMQTPMRNPRNEFRFAYCMPSSCSADDLENALEEIVKNVTENSKFRINVEVDRRTCQISKPIRLTYGDCIFIFSIGFIILTVITASLYDVVTRRDDFEQYRLTGKVHDVIVSFSFPRNFRKLTTVSSDFNSMGCLAGMKVYSMILVILLHRDMFDYGSALDNPKPVEQHFSRFELTFILNGPILVDTFFTISGFLATFLILQKYHRTQRGINIAHLYIHRYIRMTSVYCVILAFYCTLFAKLGNGPLWQERVGFEREKCRNSWWANLLYINNYFDTENYCMFQSWYMACDMYGFIFVPVLCWIVWKKSSAGLIAIISAIIGSAITVFAVVYVNNELPILVLHIRSLLVPNTMSTFLKVYIPGYMRVSSYFVGVLAGYLKHKMEINDFKIPKHWIYGGMGDMLPADVYRHACIIRLLCVHITSLVFCFVRLLASYRMEHGHILDNSCHIVWIRVLGKPNAVLEASGNTKPTNLYRLSVSWYDTTVFFWDHQESGICQHFRFEATGTLGKDRIMVFALGNHFGNLKSWLSIRTCLLFIHKFASDVFLGFLLAFILTMFFESPIIGLEKNYFF</sequence>
<name>A0ABQ9K6I2_9CUCU</name>
<feature type="transmembrane region" description="Helical" evidence="1">
    <location>
        <begin position="497"/>
        <end position="517"/>
    </location>
</feature>
<dbReference type="InterPro" id="IPR006621">
    <property type="entry name" value="Nose-resist-to-fluoxetine_N"/>
</dbReference>
<dbReference type="PANTHER" id="PTHR11161">
    <property type="entry name" value="O-ACYLTRANSFERASE"/>
    <property type="match status" value="1"/>
</dbReference>
<feature type="transmembrane region" description="Helical" evidence="1">
    <location>
        <begin position="314"/>
        <end position="335"/>
    </location>
</feature>
<dbReference type="Pfam" id="PF20146">
    <property type="entry name" value="NRF"/>
    <property type="match status" value="1"/>
</dbReference>
<feature type="transmembrane region" description="Helical" evidence="1">
    <location>
        <begin position="362"/>
        <end position="386"/>
    </location>
</feature>
<feature type="domain" description="Nose resistant-to-fluoxetine protein N-terminal" evidence="2">
    <location>
        <begin position="60"/>
        <end position="239"/>
    </location>
</feature>